<keyword evidence="4" id="KW-1185">Reference proteome</keyword>
<reference evidence="3 4" key="1">
    <citation type="submission" date="2019-05" db="EMBL/GenBank/DDBJ databases">
        <authorList>
            <consortium name="Science for Life Laboratories"/>
        </authorList>
    </citation>
    <scope>NUCLEOTIDE SEQUENCE [LARGE SCALE GENOMIC DNA]</scope>
    <source>
        <strain evidence="3">Soil9</strain>
    </source>
</reference>
<name>A0A6P2CZC5_9BACT</name>
<organism evidence="3 4">
    <name type="scientific">Gemmata massiliana</name>
    <dbReference type="NCBI Taxonomy" id="1210884"/>
    <lineage>
        <taxon>Bacteria</taxon>
        <taxon>Pseudomonadati</taxon>
        <taxon>Planctomycetota</taxon>
        <taxon>Planctomycetia</taxon>
        <taxon>Gemmatales</taxon>
        <taxon>Gemmataceae</taxon>
        <taxon>Gemmata</taxon>
    </lineage>
</organism>
<protein>
    <submittedName>
        <fullName evidence="3">Uncharacterized protein</fullName>
    </submittedName>
</protein>
<gene>
    <name evidence="3" type="ORF">SOIL9_52020</name>
</gene>
<dbReference type="Proteomes" id="UP000464178">
    <property type="component" value="Chromosome"/>
</dbReference>
<dbReference type="AlphaFoldDB" id="A0A6P2CZC5"/>
<dbReference type="RefSeq" id="WP_162667361.1">
    <property type="nucleotide sequence ID" value="NZ_LR593886.1"/>
</dbReference>
<dbReference type="KEGG" id="gms:SOIL9_52020"/>
<evidence type="ECO:0000313" key="3">
    <source>
        <dbReference type="EMBL" id="VTR92512.1"/>
    </source>
</evidence>
<feature type="region of interest" description="Disordered" evidence="2">
    <location>
        <begin position="1"/>
        <end position="35"/>
    </location>
</feature>
<evidence type="ECO:0000256" key="2">
    <source>
        <dbReference type="SAM" id="MobiDB-lite"/>
    </source>
</evidence>
<dbReference type="EMBL" id="LR593886">
    <property type="protein sequence ID" value="VTR92512.1"/>
    <property type="molecule type" value="Genomic_DNA"/>
</dbReference>
<proteinExistence type="predicted"/>
<feature type="coiled-coil region" evidence="1">
    <location>
        <begin position="124"/>
        <end position="151"/>
    </location>
</feature>
<accession>A0A6P2CZC5</accession>
<evidence type="ECO:0000313" key="4">
    <source>
        <dbReference type="Proteomes" id="UP000464178"/>
    </source>
</evidence>
<feature type="compositionally biased region" description="Basic and acidic residues" evidence="2">
    <location>
        <begin position="1"/>
        <end position="10"/>
    </location>
</feature>
<sequence>MEPEDTKPDPPDPENLPKTSHRRARTAAAKGQTGADDALATALAAGKTVAEAATTAGVSEATAYRRQRDEAFIARVRELRAGFVTAAAGRLASTMTTAADVLGDLLGSASENVRLRAADRLLEIGVKVVDLQELQQRVEDLERRLSEEDER</sequence>
<keyword evidence="1" id="KW-0175">Coiled coil</keyword>
<evidence type="ECO:0000256" key="1">
    <source>
        <dbReference type="SAM" id="Coils"/>
    </source>
</evidence>